<dbReference type="Pfam" id="PF13630">
    <property type="entry name" value="SdpI"/>
    <property type="match status" value="1"/>
</dbReference>
<proteinExistence type="predicted"/>
<sequence>MGYWIFMFVMDLLLPVTMIGLGRYFSKHAPKEINPLFGYRTEMSMKNEQTWQFANHYFGKTSYRFGWIQLLITILFMLPAIGKDTTFISIAGLILIGVQLIPLFISIAITEHALHKNFDSNGMPI</sequence>
<dbReference type="InterPro" id="IPR025962">
    <property type="entry name" value="SdpI/YhfL"/>
</dbReference>
<protein>
    <submittedName>
        <fullName evidence="2">Predicted integral membrane protein</fullName>
    </submittedName>
</protein>
<keyword evidence="1" id="KW-0472">Membrane</keyword>
<dbReference type="RefSeq" id="WP_022790036.1">
    <property type="nucleotide sequence ID" value="NZ_UHFX01000003.1"/>
</dbReference>
<feature type="transmembrane region" description="Helical" evidence="1">
    <location>
        <begin position="65"/>
        <end position="81"/>
    </location>
</feature>
<dbReference type="AlphaFoldDB" id="A0A380LL04"/>
<reference evidence="2 3" key="1">
    <citation type="submission" date="2018-06" db="EMBL/GenBank/DDBJ databases">
        <authorList>
            <consortium name="Pathogen Informatics"/>
            <person name="Doyle S."/>
        </authorList>
    </citation>
    <scope>NUCLEOTIDE SEQUENCE [LARGE SCALE GENOMIC DNA]</scope>
    <source>
        <strain evidence="2 3">NCTC11087</strain>
    </source>
</reference>
<evidence type="ECO:0000313" key="3">
    <source>
        <dbReference type="Proteomes" id="UP000255523"/>
    </source>
</evidence>
<dbReference type="Proteomes" id="UP000255523">
    <property type="component" value="Unassembled WGS sequence"/>
</dbReference>
<dbReference type="EMBL" id="UHFX01000003">
    <property type="protein sequence ID" value="SUO04548.1"/>
    <property type="molecule type" value="Genomic_DNA"/>
</dbReference>
<evidence type="ECO:0000313" key="2">
    <source>
        <dbReference type="EMBL" id="SUO04548.1"/>
    </source>
</evidence>
<dbReference type="GeneID" id="77462422"/>
<feature type="transmembrane region" description="Helical" evidence="1">
    <location>
        <begin position="6"/>
        <end position="25"/>
    </location>
</feature>
<evidence type="ECO:0000256" key="1">
    <source>
        <dbReference type="SAM" id="Phobius"/>
    </source>
</evidence>
<keyword evidence="1" id="KW-1133">Transmembrane helix</keyword>
<gene>
    <name evidence="2" type="ORF">NCTC11087_01469</name>
</gene>
<keyword evidence="1" id="KW-0812">Transmembrane</keyword>
<feature type="transmembrane region" description="Helical" evidence="1">
    <location>
        <begin position="87"/>
        <end position="109"/>
    </location>
</feature>
<organism evidence="2 3">
    <name type="scientific">Faecalicoccus pleomorphus</name>
    <dbReference type="NCBI Taxonomy" id="1323"/>
    <lineage>
        <taxon>Bacteria</taxon>
        <taxon>Bacillati</taxon>
        <taxon>Bacillota</taxon>
        <taxon>Erysipelotrichia</taxon>
        <taxon>Erysipelotrichales</taxon>
        <taxon>Erysipelotrichaceae</taxon>
        <taxon>Faecalicoccus</taxon>
    </lineage>
</organism>
<name>A0A380LL04_9FIRM</name>
<keyword evidence="3" id="KW-1185">Reference proteome</keyword>
<dbReference type="OrthoDB" id="3173919at2"/>
<accession>A0A380LL04</accession>